<accession>G8ZP40</accession>
<dbReference type="GO" id="GO:0007089">
    <property type="term" value="P:traversing start control point of mitotic cell cycle"/>
    <property type="evidence" value="ECO:0007669"/>
    <property type="project" value="EnsemblFungi"/>
</dbReference>
<feature type="compositionally biased region" description="Polar residues" evidence="1">
    <location>
        <begin position="183"/>
        <end position="193"/>
    </location>
</feature>
<dbReference type="GO" id="GO:0000082">
    <property type="term" value="P:G1/S transition of mitotic cell cycle"/>
    <property type="evidence" value="ECO:0007669"/>
    <property type="project" value="EnsemblFungi"/>
</dbReference>
<feature type="region of interest" description="Disordered" evidence="1">
    <location>
        <begin position="404"/>
        <end position="428"/>
    </location>
</feature>
<dbReference type="GeneID" id="11504305"/>
<dbReference type="GO" id="GO:0005737">
    <property type="term" value="C:cytoplasm"/>
    <property type="evidence" value="ECO:0007669"/>
    <property type="project" value="EnsemblFungi"/>
</dbReference>
<dbReference type="HOGENOM" id="CLU_027374_0_0_1"/>
<evidence type="ECO:0000313" key="2">
    <source>
        <dbReference type="EMBL" id="CCE90384.1"/>
    </source>
</evidence>
<dbReference type="KEGG" id="tdl:TDEL_0B02550"/>
<dbReference type="GO" id="GO:0006357">
    <property type="term" value="P:regulation of transcription by RNA polymerase II"/>
    <property type="evidence" value="ECO:0007669"/>
    <property type="project" value="EnsemblFungi"/>
</dbReference>
<dbReference type="InParanoid" id="G8ZP40"/>
<dbReference type="OrthoDB" id="4065577at2759"/>
<feature type="compositionally biased region" description="Low complexity" evidence="1">
    <location>
        <begin position="98"/>
        <end position="125"/>
    </location>
</feature>
<dbReference type="AlphaFoldDB" id="G8ZP40"/>
<evidence type="ECO:0000256" key="1">
    <source>
        <dbReference type="SAM" id="MobiDB-lite"/>
    </source>
</evidence>
<feature type="compositionally biased region" description="Low complexity" evidence="1">
    <location>
        <begin position="59"/>
        <end position="68"/>
    </location>
</feature>
<dbReference type="FunCoup" id="G8ZP40">
    <property type="interactions" value="166"/>
</dbReference>
<feature type="compositionally biased region" description="Polar residues" evidence="1">
    <location>
        <begin position="226"/>
        <end position="240"/>
    </location>
</feature>
<feature type="compositionally biased region" description="Basic residues" evidence="1">
    <location>
        <begin position="1"/>
        <end position="10"/>
    </location>
</feature>
<dbReference type="Proteomes" id="UP000005627">
    <property type="component" value="Chromosome 2"/>
</dbReference>
<feature type="compositionally biased region" description="Polar residues" evidence="1">
    <location>
        <begin position="411"/>
        <end position="428"/>
    </location>
</feature>
<feature type="region of interest" description="Disordered" evidence="1">
    <location>
        <begin position="1"/>
        <end position="136"/>
    </location>
</feature>
<organism evidence="2 3">
    <name type="scientific">Torulaspora delbrueckii</name>
    <name type="common">Yeast</name>
    <name type="synonym">Candida colliculosa</name>
    <dbReference type="NCBI Taxonomy" id="4950"/>
    <lineage>
        <taxon>Eukaryota</taxon>
        <taxon>Fungi</taxon>
        <taxon>Dikarya</taxon>
        <taxon>Ascomycota</taxon>
        <taxon>Saccharomycotina</taxon>
        <taxon>Saccharomycetes</taxon>
        <taxon>Saccharomycetales</taxon>
        <taxon>Saccharomycetaceae</taxon>
        <taxon>Torulaspora</taxon>
    </lineage>
</organism>
<dbReference type="STRING" id="1076872.G8ZP40"/>
<reference evidence="2 3" key="1">
    <citation type="journal article" date="2011" name="Proc. Natl. Acad. Sci. U.S.A.">
        <title>Evolutionary erosion of yeast sex chromosomes by mating-type switching accidents.</title>
        <authorList>
            <person name="Gordon J.L."/>
            <person name="Armisen D."/>
            <person name="Proux-Wera E."/>
            <person name="Oheigeartaigh S.S."/>
            <person name="Byrne K.P."/>
            <person name="Wolfe K.H."/>
        </authorList>
    </citation>
    <scope>NUCLEOTIDE SEQUENCE [LARGE SCALE GENOMIC DNA]</scope>
    <source>
        <strain evidence="3">ATCC 10662 / CBS 1146 / NBRC 0425 / NCYC 2629 / NRRL Y-866</strain>
    </source>
</reference>
<keyword evidence="3" id="KW-1185">Reference proteome</keyword>
<proteinExistence type="predicted"/>
<feature type="region of interest" description="Disordered" evidence="1">
    <location>
        <begin position="174"/>
        <end position="196"/>
    </location>
</feature>
<sequence>MDQPVRKRGRPQITKEYTNPLESPMAHSSMKVQKLGASSFSRPMMKVGQVNPSPRIRRTSSSSGAAGSDTPLSGPGSTAKGRYRGKLLTTPTKRPTVNRSCTPSSVSSSSDSIFHSSSKMSLKSSPPVAAYDCSEDKVQEEDFQQFKFSLTIGENGRASIAGSSPLTSPIKENAKVRKPEVTTGASQTTISTSEKSRVLSLLKQMRNSTVSQKKGIAPEVQDEPFKSNNGTSMSMSSIIKSPQPPSTPRTSFAMRTGFTPNTSVDQVLLDIVSTPKAGLYSGNEGHLMNLGLPSNVVTFSPRNRIPSRKNQEGKVLQDKLEAQRQQYVFKFSSADPLLLTDDVEGNWAEVIYNQSQGSPKHHLCFNTPPSWVNWGSPRAFSPQRQDSNTVFISACQGSAVDRSRFNRTHPQDNNFSVNSSPSRETTSARARLSLGNADKILGEPSTPKTQNAPITSAVGYTPLIQQTMNGSLTAKYIPGLLAKSPSGDTMTDQIKSVSIGSEQEDARVALKRLVADR</sequence>
<protein>
    <submittedName>
        <fullName evidence="2">Uncharacterized protein</fullName>
    </submittedName>
</protein>
<dbReference type="GO" id="GO:0005634">
    <property type="term" value="C:nucleus"/>
    <property type="evidence" value="ECO:0007669"/>
    <property type="project" value="EnsemblFungi"/>
</dbReference>
<dbReference type="EMBL" id="HE616743">
    <property type="protein sequence ID" value="CCE90384.1"/>
    <property type="molecule type" value="Genomic_DNA"/>
</dbReference>
<name>G8ZP40_TORDE</name>
<dbReference type="RefSeq" id="XP_003679595.1">
    <property type="nucleotide sequence ID" value="XM_003679547.1"/>
</dbReference>
<evidence type="ECO:0000313" key="3">
    <source>
        <dbReference type="Proteomes" id="UP000005627"/>
    </source>
</evidence>
<feature type="region of interest" description="Disordered" evidence="1">
    <location>
        <begin position="208"/>
        <end position="250"/>
    </location>
</feature>
<dbReference type="eggNOG" id="ENOG502QUYM">
    <property type="taxonomic scope" value="Eukaryota"/>
</dbReference>
<gene>
    <name evidence="2" type="primary">TDEL0B02550</name>
    <name evidence="2" type="ORF">TDEL_0B02550</name>
</gene>